<protein>
    <recommendedName>
        <fullName evidence="3">Peptidase inhibitor family I36 protein</fullName>
    </recommendedName>
</protein>
<dbReference type="Pfam" id="PF03995">
    <property type="entry name" value="Inhibitor_I36"/>
    <property type="match status" value="1"/>
</dbReference>
<gene>
    <name evidence="1" type="ORF">ATE80_13595</name>
</gene>
<proteinExistence type="predicted"/>
<keyword evidence="2" id="KW-1185">Reference proteome</keyword>
<dbReference type="Proteomes" id="UP000054011">
    <property type="component" value="Unassembled WGS sequence"/>
</dbReference>
<accession>A0A124ECN8</accession>
<evidence type="ECO:0008006" key="3">
    <source>
        <dbReference type="Google" id="ProtNLM"/>
    </source>
</evidence>
<dbReference type="Gene3D" id="2.60.20.10">
    <property type="entry name" value="Crystallins"/>
    <property type="match status" value="1"/>
</dbReference>
<organism evidence="1 2">
    <name type="scientific">Streptomyces kanasensis</name>
    <dbReference type="NCBI Taxonomy" id="936756"/>
    <lineage>
        <taxon>Bacteria</taxon>
        <taxon>Bacillati</taxon>
        <taxon>Actinomycetota</taxon>
        <taxon>Actinomycetes</taxon>
        <taxon>Kitasatosporales</taxon>
        <taxon>Streptomycetaceae</taxon>
        <taxon>Streptomyces</taxon>
    </lineage>
</organism>
<evidence type="ECO:0000313" key="1">
    <source>
        <dbReference type="EMBL" id="KUH38227.1"/>
    </source>
</evidence>
<sequence length="119" mass="12777">MAFTTTQAPASASPAQCADNRLCAWSDDNYLGIFTAYTASAPALGGDNDRFNSLWNRNSVSWYVYVDAYNGGAKYCVRPGYSVSKLNDWFDLDDKISAVQKLGSSSCGTATPIGSYKGS</sequence>
<comment type="caution">
    <text evidence="1">The sequence shown here is derived from an EMBL/GenBank/DDBJ whole genome shotgun (WGS) entry which is preliminary data.</text>
</comment>
<name>A0A124ECN8_9ACTN</name>
<reference evidence="1 2" key="1">
    <citation type="submission" date="2015-11" db="EMBL/GenBank/DDBJ databases">
        <title>Genome-wide analysis reveals the secondary metabolome in Streptomyces kanasensis ZX01.</title>
        <authorList>
            <person name="Zhang G."/>
            <person name="Han L."/>
            <person name="Feng J."/>
            <person name="Zhang X."/>
        </authorList>
    </citation>
    <scope>NUCLEOTIDE SEQUENCE [LARGE SCALE GENOMIC DNA]</scope>
    <source>
        <strain evidence="1 2">ZX01</strain>
    </source>
</reference>
<dbReference type="EMBL" id="LNSV01000029">
    <property type="protein sequence ID" value="KUH38227.1"/>
    <property type="molecule type" value="Genomic_DNA"/>
</dbReference>
<dbReference type="AlphaFoldDB" id="A0A124ECN8"/>
<evidence type="ECO:0000313" key="2">
    <source>
        <dbReference type="Proteomes" id="UP000054011"/>
    </source>
</evidence>